<dbReference type="GO" id="GO:0000220">
    <property type="term" value="C:vacuolar proton-transporting V-type ATPase, V0 domain"/>
    <property type="evidence" value="ECO:0007669"/>
    <property type="project" value="InterPro"/>
</dbReference>
<dbReference type="PANTHER" id="PTHR11629:SF63">
    <property type="entry name" value="V-TYPE PROTON ATPASE SUBUNIT A"/>
    <property type="match status" value="1"/>
</dbReference>
<evidence type="ECO:0000256" key="8">
    <source>
        <dbReference type="ARBA" id="ARBA00023136"/>
    </source>
</evidence>
<keyword evidence="3 9" id="KW-0813">Transport</keyword>
<evidence type="ECO:0000256" key="2">
    <source>
        <dbReference type="ARBA" id="ARBA00009904"/>
    </source>
</evidence>
<feature type="transmembrane region" description="Helical" evidence="9">
    <location>
        <begin position="648"/>
        <end position="669"/>
    </location>
</feature>
<gene>
    <name evidence="11" type="ORF">AB1Y20_007577</name>
</gene>
<name>A0AB34IVV4_PRYPA</name>
<dbReference type="PANTHER" id="PTHR11629">
    <property type="entry name" value="VACUOLAR PROTON ATPASES"/>
    <property type="match status" value="1"/>
</dbReference>
<dbReference type="PIRSF" id="PIRSF001293">
    <property type="entry name" value="ATP6V0A1"/>
    <property type="match status" value="1"/>
</dbReference>
<feature type="transmembrane region" description="Helical" evidence="9">
    <location>
        <begin position="787"/>
        <end position="810"/>
    </location>
</feature>
<evidence type="ECO:0000256" key="7">
    <source>
        <dbReference type="ARBA" id="ARBA00023065"/>
    </source>
</evidence>
<dbReference type="EMBL" id="JBGBPQ010000017">
    <property type="protein sequence ID" value="KAL1507975.1"/>
    <property type="molecule type" value="Genomic_DNA"/>
</dbReference>
<evidence type="ECO:0000256" key="4">
    <source>
        <dbReference type="ARBA" id="ARBA00022692"/>
    </source>
</evidence>
<dbReference type="GO" id="GO:0046961">
    <property type="term" value="F:proton-transporting ATPase activity, rotational mechanism"/>
    <property type="evidence" value="ECO:0007669"/>
    <property type="project" value="InterPro"/>
</dbReference>
<feature type="transmembrane region" description="Helical" evidence="9">
    <location>
        <begin position="591"/>
        <end position="611"/>
    </location>
</feature>
<sequence>MVRVGDLGGSPAGQQHKRPSLLRSAPMCMVQMIVQHDAAAATVEALGEVGSIMFVDLNEGVTTFQRNFVNEVKTCDKMERDLAHIRAAMASAGFRAAAEGPPLPQHLSMEELQRTLEENAGDLRELKENQATLVANYNHLVELSHVLQKCGAIFSEAVGADPGYRVDAELRPPSSSSGAIDLLEDGGMGEGGKLGFDAHGRLGYVTGVLERTRLQSFERALFRATRGNIYMRTEDILQQVRDPRSDELIFKSVFIVFFSGTRTQDKVAKIADAFGANRYNYPAKYATRQQLLAEVQTRIDDLQHVIQTTVQHRNDKLRTLARQVVAWRSFVMKRKAVYRILNMWNYDITRKCLIAEGWCPMSLFEQTQRAARTGAAVSGAQVPSIVNVIDTDETPPSYFSTNKYTAAFQAIIDGYGVPRYGEMNPAAFTIITYPFLFGVMFGDVGHGLLILIFALYFICNEKKFYAMGDAAIGDVLGYPWHGRYVLLLMSLFAVYCGLIYNDTFGLMADLFGSAYETASEGEPRARKASSAVYAFGLDPAWHSTSNELSYSNSYKMKLSIILGVLQMNMGLFCSLLNALHFRNAIDVWCEFVPQAIFMLSIFGYLCFTIFLKWSIDWVAIGEPAPSLITMLIDFFMKPGVIKEPLYAGQAYVQSYLLTVAFISLPWMLLAKPLMLRRQYLQVSGYKTVKREDTDGSTRRLMDDASSDVSDKNGKYHEEEFEFSEVMMHQMIHTIEYALGCISNTASYLRLWALSLAHKQLSAVFYNMILKGGLKQCGADSSAVLCSLAVFCAFAVWSACTVGILCCMELLSAFLHALRLHWVEFQSKFYHGDGRKFVPFSFHTELERSEN</sequence>
<evidence type="ECO:0000256" key="1">
    <source>
        <dbReference type="ARBA" id="ARBA00004141"/>
    </source>
</evidence>
<reference evidence="11 12" key="1">
    <citation type="journal article" date="2024" name="Science">
        <title>Giant polyketide synthase enzymes in the biosynthesis of giant marine polyether toxins.</title>
        <authorList>
            <person name="Fallon T.R."/>
            <person name="Shende V.V."/>
            <person name="Wierzbicki I.H."/>
            <person name="Pendleton A.L."/>
            <person name="Watervoot N.F."/>
            <person name="Auber R.P."/>
            <person name="Gonzalez D.J."/>
            <person name="Wisecaver J.H."/>
            <person name="Moore B.S."/>
        </authorList>
    </citation>
    <scope>NUCLEOTIDE SEQUENCE [LARGE SCALE GENOMIC DNA]</scope>
    <source>
        <strain evidence="11 12">12B1</strain>
    </source>
</reference>
<proteinExistence type="inferred from homology"/>
<organism evidence="11 12">
    <name type="scientific">Prymnesium parvum</name>
    <name type="common">Toxic golden alga</name>
    <dbReference type="NCBI Taxonomy" id="97485"/>
    <lineage>
        <taxon>Eukaryota</taxon>
        <taxon>Haptista</taxon>
        <taxon>Haptophyta</taxon>
        <taxon>Prymnesiophyceae</taxon>
        <taxon>Prymnesiales</taxon>
        <taxon>Prymnesiaceae</taxon>
        <taxon>Prymnesium</taxon>
    </lineage>
</organism>
<comment type="subcellular location">
    <subcellularLocation>
        <location evidence="1">Membrane</location>
        <topology evidence="1">Multi-pass membrane protein</topology>
    </subcellularLocation>
</comment>
<keyword evidence="8 9" id="KW-0472">Membrane</keyword>
<keyword evidence="7 9" id="KW-0406">Ion transport</keyword>
<dbReference type="GO" id="GO:0051117">
    <property type="term" value="F:ATPase binding"/>
    <property type="evidence" value="ECO:0007669"/>
    <property type="project" value="TreeGrafter"/>
</dbReference>
<evidence type="ECO:0000313" key="12">
    <source>
        <dbReference type="Proteomes" id="UP001515480"/>
    </source>
</evidence>
<dbReference type="GO" id="GO:0007035">
    <property type="term" value="P:vacuolar acidification"/>
    <property type="evidence" value="ECO:0007669"/>
    <property type="project" value="TreeGrafter"/>
</dbReference>
<evidence type="ECO:0000256" key="5">
    <source>
        <dbReference type="ARBA" id="ARBA00022781"/>
    </source>
</evidence>
<evidence type="ECO:0000256" key="3">
    <source>
        <dbReference type="ARBA" id="ARBA00022448"/>
    </source>
</evidence>
<dbReference type="Proteomes" id="UP001515480">
    <property type="component" value="Unassembled WGS sequence"/>
</dbReference>
<comment type="similarity">
    <text evidence="2 9">Belongs to the V-ATPase 116 kDa subunit family.</text>
</comment>
<comment type="function">
    <text evidence="9">Essential component of the vacuolar proton pump (V-ATPase), a multimeric enzyme that catalyzes the translocation of protons across the membranes. Required for assembly and activity of the V-ATPase.</text>
</comment>
<feature type="region of interest" description="Disordered" evidence="10">
    <location>
        <begin position="1"/>
        <end position="20"/>
    </location>
</feature>
<evidence type="ECO:0000256" key="10">
    <source>
        <dbReference type="SAM" id="MobiDB-lite"/>
    </source>
</evidence>
<comment type="caution">
    <text evidence="11">The sequence shown here is derived from an EMBL/GenBank/DDBJ whole genome shotgun (WGS) entry which is preliminary data.</text>
</comment>
<keyword evidence="6 9" id="KW-1133">Transmembrane helix</keyword>
<keyword evidence="4 9" id="KW-0812">Transmembrane</keyword>
<feature type="transmembrane region" description="Helical" evidence="9">
    <location>
        <begin position="558"/>
        <end position="579"/>
    </location>
</feature>
<keyword evidence="12" id="KW-1185">Reference proteome</keyword>
<feature type="compositionally biased region" description="Gly residues" evidence="10">
    <location>
        <begin position="1"/>
        <end position="11"/>
    </location>
</feature>
<evidence type="ECO:0000313" key="11">
    <source>
        <dbReference type="EMBL" id="KAL1507975.1"/>
    </source>
</evidence>
<dbReference type="AlphaFoldDB" id="A0AB34IVV4"/>
<dbReference type="InterPro" id="IPR002490">
    <property type="entry name" value="V-ATPase_116kDa_su"/>
</dbReference>
<dbReference type="InterPro" id="IPR026028">
    <property type="entry name" value="V-type_ATPase_116kDa_su_euka"/>
</dbReference>
<protein>
    <recommendedName>
        <fullName evidence="9">V-type proton ATPase subunit a</fullName>
    </recommendedName>
</protein>
<dbReference type="Pfam" id="PF01496">
    <property type="entry name" value="V_ATPase_I"/>
    <property type="match status" value="1"/>
</dbReference>
<feature type="transmembrane region" description="Helical" evidence="9">
    <location>
        <begin position="480"/>
        <end position="500"/>
    </location>
</feature>
<accession>A0AB34IVV4</accession>
<evidence type="ECO:0000256" key="9">
    <source>
        <dbReference type="RuleBase" id="RU361189"/>
    </source>
</evidence>
<keyword evidence="5 9" id="KW-0375">Hydrogen ion transport</keyword>
<evidence type="ECO:0000256" key="6">
    <source>
        <dbReference type="ARBA" id="ARBA00022989"/>
    </source>
</evidence>
<feature type="transmembrane region" description="Helical" evidence="9">
    <location>
        <begin position="433"/>
        <end position="459"/>
    </location>
</feature>